<dbReference type="Pfam" id="PF03601">
    <property type="entry name" value="Cons_hypoth698"/>
    <property type="match status" value="1"/>
</dbReference>
<evidence type="ECO:0000313" key="8">
    <source>
        <dbReference type="EMBL" id="ARE83071.1"/>
    </source>
</evidence>
<organism evidence="8 9">
    <name type="scientific">Roseovarius mucosus</name>
    <dbReference type="NCBI Taxonomy" id="215743"/>
    <lineage>
        <taxon>Bacteria</taxon>
        <taxon>Pseudomonadati</taxon>
        <taxon>Pseudomonadota</taxon>
        <taxon>Alphaproteobacteria</taxon>
        <taxon>Rhodobacterales</taxon>
        <taxon>Roseobacteraceae</taxon>
        <taxon>Roseovarius</taxon>
    </lineage>
</organism>
<dbReference type="EMBL" id="CP020474">
    <property type="protein sequence ID" value="ARE83071.1"/>
    <property type="molecule type" value="Genomic_DNA"/>
</dbReference>
<feature type="transmembrane region" description="Helical" evidence="7">
    <location>
        <begin position="86"/>
        <end position="113"/>
    </location>
</feature>
<feature type="transmembrane region" description="Helical" evidence="7">
    <location>
        <begin position="163"/>
        <end position="188"/>
    </location>
</feature>
<keyword evidence="6 7" id="KW-0472">Membrane</keyword>
<evidence type="ECO:0000256" key="1">
    <source>
        <dbReference type="ARBA" id="ARBA00004651"/>
    </source>
</evidence>
<dbReference type="RefSeq" id="WP_008283112.1">
    <property type="nucleotide sequence ID" value="NZ_CP020474.1"/>
</dbReference>
<gene>
    <name evidence="8" type="ORF">ROSMUCSMR3_01587</name>
</gene>
<keyword evidence="9" id="KW-1185">Reference proteome</keyword>
<feature type="transmembrane region" description="Helical" evidence="7">
    <location>
        <begin position="283"/>
        <end position="306"/>
    </location>
</feature>
<reference evidence="8 9" key="1">
    <citation type="submission" date="2017-03" db="EMBL/GenBank/DDBJ databases">
        <title>Genome Sequence of Roseovarius mucosus strain SMR3 Isolated from a culture of the Diatom Skeletonema marinoi.</title>
        <authorList>
            <person name="Topel M."/>
            <person name="Pinder M."/>
            <person name="Johansson O.N."/>
            <person name="Kourtchenko O."/>
            <person name="Godhe A."/>
            <person name="Clarke A.K."/>
        </authorList>
    </citation>
    <scope>NUCLEOTIDE SEQUENCE [LARGE SCALE GENOMIC DNA]</scope>
    <source>
        <strain evidence="8 9">SMR3</strain>
    </source>
</reference>
<feature type="transmembrane region" description="Helical" evidence="7">
    <location>
        <begin position="21"/>
        <end position="41"/>
    </location>
</feature>
<evidence type="ECO:0000256" key="2">
    <source>
        <dbReference type="ARBA" id="ARBA00007977"/>
    </source>
</evidence>
<evidence type="ECO:0000256" key="3">
    <source>
        <dbReference type="ARBA" id="ARBA00022475"/>
    </source>
</evidence>
<proteinExistence type="inferred from homology"/>
<accession>A0A1V0RMX0</accession>
<protein>
    <submittedName>
        <fullName evidence="8">Membrane protein</fullName>
    </submittedName>
</protein>
<evidence type="ECO:0000256" key="6">
    <source>
        <dbReference type="ARBA" id="ARBA00023136"/>
    </source>
</evidence>
<feature type="transmembrane region" description="Helical" evidence="7">
    <location>
        <begin position="229"/>
        <end position="246"/>
    </location>
</feature>
<keyword evidence="3" id="KW-1003">Cell membrane</keyword>
<evidence type="ECO:0000256" key="5">
    <source>
        <dbReference type="ARBA" id="ARBA00022989"/>
    </source>
</evidence>
<comment type="subcellular location">
    <subcellularLocation>
        <location evidence="1">Cell membrane</location>
        <topology evidence="1">Multi-pass membrane protein</topology>
    </subcellularLocation>
</comment>
<comment type="similarity">
    <text evidence="2">Belongs to the UPF0324 family.</text>
</comment>
<dbReference type="PANTHER" id="PTHR30106:SF2">
    <property type="entry name" value="UPF0324 INNER MEMBRANE PROTEIN YEIH"/>
    <property type="match status" value="1"/>
</dbReference>
<name>A0A1V0RMX0_9RHOB</name>
<dbReference type="InterPro" id="IPR018383">
    <property type="entry name" value="UPF0324_pro"/>
</dbReference>
<feature type="transmembrane region" description="Helical" evidence="7">
    <location>
        <begin position="318"/>
        <end position="341"/>
    </location>
</feature>
<keyword evidence="5 7" id="KW-1133">Transmembrane helix</keyword>
<dbReference type="OrthoDB" id="5393513at2"/>
<dbReference type="AlphaFoldDB" id="A0A1V0RMX0"/>
<dbReference type="Proteomes" id="UP000192273">
    <property type="component" value="Chromosome"/>
</dbReference>
<dbReference type="GO" id="GO:0005886">
    <property type="term" value="C:plasma membrane"/>
    <property type="evidence" value="ECO:0007669"/>
    <property type="project" value="UniProtKB-SubCell"/>
</dbReference>
<dbReference type="PANTHER" id="PTHR30106">
    <property type="entry name" value="INNER MEMBRANE PROTEIN YEIH-RELATED"/>
    <property type="match status" value="1"/>
</dbReference>
<evidence type="ECO:0000313" key="9">
    <source>
        <dbReference type="Proteomes" id="UP000192273"/>
    </source>
</evidence>
<dbReference type="KEGG" id="rmm:ROSMUCSMR3_01587"/>
<sequence length="342" mass="35200">MITTISPRQQALGFGHFITRNAFGVVIAVGITGLAALLHHLGLATTIGLPILSILIAMVIGNAIPAPKASLPGLQIASRPLLRFGIILLGLQVTLGDMLALGLLPLAALVALVMGTMGFTVWVGRLLGVEKSLTVLIASGTSICGASAVLATASTISAKDEDVAYGVAMVTLFGSVAMTLLPMTSAYLNFGPMVHGFWTGGTIHEVAQAVAAAFQHDEDAGTVGTMVKLARVLMLVPVLLLVGALFNKGHQDASSKRAPFPMFVLGFMAMVGVNSVLDIPADLRAHFATLTACILATSLAAIGFQTRFPALLARGPRPLVLAAVSCCFVSGAGLLLALALFP</sequence>
<feature type="transmembrane region" description="Helical" evidence="7">
    <location>
        <begin position="133"/>
        <end position="151"/>
    </location>
</feature>
<evidence type="ECO:0000256" key="7">
    <source>
        <dbReference type="SAM" id="Phobius"/>
    </source>
</evidence>
<evidence type="ECO:0000256" key="4">
    <source>
        <dbReference type="ARBA" id="ARBA00022692"/>
    </source>
</evidence>
<feature type="transmembrane region" description="Helical" evidence="7">
    <location>
        <begin position="258"/>
        <end position="277"/>
    </location>
</feature>
<feature type="transmembrane region" description="Helical" evidence="7">
    <location>
        <begin position="47"/>
        <end position="65"/>
    </location>
</feature>
<keyword evidence="4 7" id="KW-0812">Transmembrane</keyword>